<dbReference type="InterPro" id="IPR025403">
    <property type="entry name" value="TgpA-like_C"/>
</dbReference>
<feature type="compositionally biased region" description="Acidic residues" evidence="2">
    <location>
        <begin position="460"/>
        <end position="471"/>
    </location>
</feature>
<feature type="region of interest" description="Disordered" evidence="2">
    <location>
        <begin position="446"/>
        <end position="471"/>
    </location>
</feature>
<feature type="transmembrane region" description="Helical" evidence="3">
    <location>
        <begin position="419"/>
        <end position="437"/>
    </location>
</feature>
<dbReference type="OrthoDB" id="112112at2157"/>
<keyword evidence="3" id="KW-0472">Membrane</keyword>
<proteinExistence type="predicted"/>
<protein>
    <recommendedName>
        <fullName evidence="4">Protein-glutamine gamma-glutamyltransferase-like C-terminal domain-containing protein</fullName>
    </recommendedName>
</protein>
<accession>A0A498H2D0</accession>
<dbReference type="EMBL" id="LHQS01000002">
    <property type="protein sequence ID" value="RXE56106.1"/>
    <property type="molecule type" value="Genomic_DNA"/>
</dbReference>
<evidence type="ECO:0000313" key="5">
    <source>
        <dbReference type="EMBL" id="RXE56106.1"/>
    </source>
</evidence>
<evidence type="ECO:0000256" key="1">
    <source>
        <dbReference type="SAM" id="Coils"/>
    </source>
</evidence>
<evidence type="ECO:0000313" key="6">
    <source>
        <dbReference type="Proteomes" id="UP000290932"/>
    </source>
</evidence>
<organism evidence="5 6">
    <name type="scientific">Methanoculleus taiwanensis</name>
    <dbReference type="NCBI Taxonomy" id="1550565"/>
    <lineage>
        <taxon>Archaea</taxon>
        <taxon>Methanobacteriati</taxon>
        <taxon>Methanobacteriota</taxon>
        <taxon>Stenosarchaea group</taxon>
        <taxon>Methanomicrobia</taxon>
        <taxon>Methanomicrobiales</taxon>
        <taxon>Methanomicrobiaceae</taxon>
        <taxon>Methanoculleus</taxon>
    </lineage>
</organism>
<dbReference type="InterPro" id="IPR013783">
    <property type="entry name" value="Ig-like_fold"/>
</dbReference>
<feature type="domain" description="Protein-glutamine gamma-glutamyltransferase-like C-terminal" evidence="4">
    <location>
        <begin position="496"/>
        <end position="561"/>
    </location>
</feature>
<dbReference type="Pfam" id="PF13559">
    <property type="entry name" value="DUF4129"/>
    <property type="match status" value="1"/>
</dbReference>
<feature type="coiled-coil region" evidence="1">
    <location>
        <begin position="75"/>
        <end position="119"/>
    </location>
</feature>
<keyword evidence="6" id="KW-1185">Reference proteome</keyword>
<dbReference type="SUPFAM" id="SSF49478">
    <property type="entry name" value="Cna protein B-type domain"/>
    <property type="match status" value="1"/>
</dbReference>
<evidence type="ECO:0000259" key="4">
    <source>
        <dbReference type="Pfam" id="PF13559"/>
    </source>
</evidence>
<gene>
    <name evidence="5" type="ORF">ABH15_07960</name>
</gene>
<dbReference type="AlphaFoldDB" id="A0A498H2D0"/>
<comment type="caution">
    <text evidence="5">The sequence shown here is derived from an EMBL/GenBank/DDBJ whole genome shotgun (WGS) entry which is preliminary data.</text>
</comment>
<dbReference type="Proteomes" id="UP000290932">
    <property type="component" value="Unassembled WGS sequence"/>
</dbReference>
<dbReference type="Gene3D" id="2.60.40.10">
    <property type="entry name" value="Immunoglobulins"/>
    <property type="match status" value="1"/>
</dbReference>
<evidence type="ECO:0000256" key="2">
    <source>
        <dbReference type="SAM" id="MobiDB-lite"/>
    </source>
</evidence>
<reference evidence="5 6" key="1">
    <citation type="journal article" date="2015" name="Int. J. Syst. Evol. Microbiol.">
        <title>Methanoculleus taiwanensis sp. nov., a methanogen isolated from deep marine sediment at the deformation front area near Taiwan.</title>
        <authorList>
            <person name="Weng C.Y."/>
            <person name="Chen S.C."/>
            <person name="Lai M.C."/>
            <person name="Wu S.Y."/>
            <person name="Lin S."/>
            <person name="Yang T.F."/>
            <person name="Chen P.C."/>
        </authorList>
    </citation>
    <scope>NUCLEOTIDE SEQUENCE [LARGE SCALE GENOMIC DNA]</scope>
    <source>
        <strain evidence="5 6">CYW4</strain>
    </source>
</reference>
<sequence>MKRRYTQVLLVVLAVLFFALIAQYAASPALYTFKSDSDTPFHQNPEALKQISREQSQVLLPLMSEVLDNTGTLVLNIKLKDFESAERDLQQYMEQSRRLDSMVINLDMSETELEEFRRNNKKNVESMQSLLNDTRRFQELQSLEIRYRDENRPDLLYSVSYEGEALRSQIAENFKGYRSRESAMVNTSSRFELDTTTYEQSIDDFEEIVEEIEAKQETRRTETPAPPTTPQRLSIAISPDTGVYQDRLWASGELTGKRVGRENVTLYIDSKYWTTVATGDDGRYGTTFTVDRIRAGKHLAYAVHGSTYSEVVTFTVLPLDTVLTLEVVEGARAENRTLAGSLRAGEIPVADAPVRLTADGRTIATATTDDTGNYTLEQQFEAGTYRVTAIFESSSFPLNGTESAPVLVEIAPSLFGSPIFVYGGFLLLAAIGSVWYIRRRRGQPGEPAAEALSEERADLPDEPAVEEPLPGEDENAAEKFARLVAGGRISDAVHALYLHLAGRIAKAQRIDNHLAMTPRELLAACRRLPLGERLAEFVRRYEAVRYGGKQPTDEERRELAGLFEQISEDTERDAD</sequence>
<name>A0A498H2D0_9EURY</name>
<evidence type="ECO:0000256" key="3">
    <source>
        <dbReference type="SAM" id="Phobius"/>
    </source>
</evidence>
<dbReference type="RefSeq" id="WP_128693840.1">
    <property type="nucleotide sequence ID" value="NZ_LHQS01000002.1"/>
</dbReference>
<feature type="region of interest" description="Disordered" evidence="2">
    <location>
        <begin position="215"/>
        <end position="234"/>
    </location>
</feature>
<keyword evidence="3" id="KW-0812">Transmembrane</keyword>
<keyword evidence="1" id="KW-0175">Coiled coil</keyword>
<keyword evidence="3" id="KW-1133">Transmembrane helix</keyword>